<evidence type="ECO:0000313" key="3">
    <source>
        <dbReference type="Proteomes" id="UP001595993"/>
    </source>
</evidence>
<protein>
    <recommendedName>
        <fullName evidence="4">Transferase</fullName>
    </recommendedName>
</protein>
<reference evidence="3" key="1">
    <citation type="journal article" date="2019" name="Int. J. Syst. Evol. Microbiol.">
        <title>The Global Catalogue of Microorganisms (GCM) 10K type strain sequencing project: providing services to taxonomists for standard genome sequencing and annotation.</title>
        <authorList>
            <consortium name="The Broad Institute Genomics Platform"/>
            <consortium name="The Broad Institute Genome Sequencing Center for Infectious Disease"/>
            <person name="Wu L."/>
            <person name="Ma J."/>
        </authorList>
    </citation>
    <scope>NUCLEOTIDE SEQUENCE [LARGE SCALE GENOMIC DNA]</scope>
    <source>
        <strain evidence="3">CGMCC 4.7139</strain>
    </source>
</reference>
<sequence>MTTSTERRVPRADCIADSAGGITFDIAGTSAPDAVLVLKRSGGPGGVQDETRLPLTPTGEGSSRAVLPSTVELAEGRWEAYVGDEAVEPGIRDLRTLLDRTPDADRITVRVPYPTADGRLAVRCWVRAPHAEAGEIGLAPERGAMTVEGRLYGAELGEGAVAEARLRGSDKSYRAPVTGGDGGAFGFTLPYGPLAEQHLGKQALWDMWLRPTADAAWIRIARILDDIHDRKNIFVYPKLRSGDWLAAPCYTSDNELCVRLTAAP</sequence>
<evidence type="ECO:0000313" key="2">
    <source>
        <dbReference type="EMBL" id="MFC4613001.1"/>
    </source>
</evidence>
<keyword evidence="3" id="KW-1185">Reference proteome</keyword>
<name>A0ABV9GFB6_9ACTN</name>
<organism evidence="2 3">
    <name type="scientific">Streptomyces maoxianensis</name>
    <dbReference type="NCBI Taxonomy" id="1459942"/>
    <lineage>
        <taxon>Bacteria</taxon>
        <taxon>Bacillati</taxon>
        <taxon>Actinomycetota</taxon>
        <taxon>Actinomycetes</taxon>
        <taxon>Kitasatosporales</taxon>
        <taxon>Streptomycetaceae</taxon>
        <taxon>Streptomyces</taxon>
    </lineage>
</organism>
<accession>A0ABV9GFB6</accession>
<evidence type="ECO:0008006" key="4">
    <source>
        <dbReference type="Google" id="ProtNLM"/>
    </source>
</evidence>
<dbReference type="Proteomes" id="UP001595993">
    <property type="component" value="Unassembled WGS sequence"/>
</dbReference>
<dbReference type="EMBL" id="JBHSFE010000043">
    <property type="protein sequence ID" value="MFC4613001.1"/>
    <property type="molecule type" value="Genomic_DNA"/>
</dbReference>
<feature type="region of interest" description="Disordered" evidence="1">
    <location>
        <begin position="41"/>
        <end position="64"/>
    </location>
</feature>
<proteinExistence type="predicted"/>
<evidence type="ECO:0000256" key="1">
    <source>
        <dbReference type="SAM" id="MobiDB-lite"/>
    </source>
</evidence>
<gene>
    <name evidence="2" type="ORF">ACFO9E_35485</name>
</gene>
<dbReference type="RefSeq" id="WP_381203528.1">
    <property type="nucleotide sequence ID" value="NZ_JBHSFE010000043.1"/>
</dbReference>
<comment type="caution">
    <text evidence="2">The sequence shown here is derived from an EMBL/GenBank/DDBJ whole genome shotgun (WGS) entry which is preliminary data.</text>
</comment>